<evidence type="ECO:0000256" key="1">
    <source>
        <dbReference type="ARBA" id="ARBA00001946"/>
    </source>
</evidence>
<dbReference type="InterPro" id="IPR015797">
    <property type="entry name" value="NUDIX_hydrolase-like_dom_sf"/>
</dbReference>
<keyword evidence="2" id="KW-0378">Hydrolase</keyword>
<gene>
    <name evidence="4" type="ORF">Q8814_01230</name>
</gene>
<dbReference type="PANTHER" id="PTHR43046:SF2">
    <property type="entry name" value="8-OXO-DGTP DIPHOSPHATASE-RELATED"/>
    <property type="match status" value="1"/>
</dbReference>
<protein>
    <submittedName>
        <fullName evidence="4">NUDIX domain-containing protein</fullName>
    </submittedName>
</protein>
<sequence length="136" mass="14475">MSGSEVEVIRVSAVVLRNSDGEVLTVRKRNTARFMLPGGKPEPDETAADTAVRECAEEVGAVLELGALRTVGVFLADAANEPGLKIEGTVFEHPPVEIAGPAAEIEEIRWLDPASDLLPGDLAPLLEHFVLPALVR</sequence>
<feature type="domain" description="Nudix hydrolase" evidence="3">
    <location>
        <begin position="7"/>
        <end position="135"/>
    </location>
</feature>
<comment type="caution">
    <text evidence="4">The sequence shown here is derived from an EMBL/GenBank/DDBJ whole genome shotgun (WGS) entry which is preliminary data.</text>
</comment>
<proteinExistence type="predicted"/>
<comment type="cofactor">
    <cofactor evidence="1">
        <name>Mg(2+)</name>
        <dbReference type="ChEBI" id="CHEBI:18420"/>
    </cofactor>
</comment>
<dbReference type="Pfam" id="PF00293">
    <property type="entry name" value="NUDIX"/>
    <property type="match status" value="1"/>
</dbReference>
<dbReference type="SUPFAM" id="SSF55811">
    <property type="entry name" value="Nudix"/>
    <property type="match status" value="1"/>
</dbReference>
<reference evidence="4 5" key="1">
    <citation type="submission" date="2023-08" db="EMBL/GenBank/DDBJ databases">
        <authorList>
            <person name="Girao M."/>
            <person name="Carvalho M.F."/>
        </authorList>
    </citation>
    <scope>NUCLEOTIDE SEQUENCE [LARGE SCALE GENOMIC DNA]</scope>
    <source>
        <strain evidence="4 5">CC-R104</strain>
    </source>
</reference>
<keyword evidence="5" id="KW-1185">Reference proteome</keyword>
<accession>A0ABU7JL27</accession>
<organism evidence="4 5">
    <name type="scientific">Rhodococcus chondri</name>
    <dbReference type="NCBI Taxonomy" id="3065941"/>
    <lineage>
        <taxon>Bacteria</taxon>
        <taxon>Bacillati</taxon>
        <taxon>Actinomycetota</taxon>
        <taxon>Actinomycetes</taxon>
        <taxon>Mycobacteriales</taxon>
        <taxon>Nocardiaceae</taxon>
        <taxon>Rhodococcus</taxon>
    </lineage>
</organism>
<dbReference type="EMBL" id="JAUZMZ010000003">
    <property type="protein sequence ID" value="MEE2030750.1"/>
    <property type="molecule type" value="Genomic_DNA"/>
</dbReference>
<dbReference type="InterPro" id="IPR000086">
    <property type="entry name" value="NUDIX_hydrolase_dom"/>
</dbReference>
<dbReference type="PANTHER" id="PTHR43046">
    <property type="entry name" value="GDP-MANNOSE MANNOSYL HYDROLASE"/>
    <property type="match status" value="1"/>
</dbReference>
<evidence type="ECO:0000313" key="4">
    <source>
        <dbReference type="EMBL" id="MEE2030750.1"/>
    </source>
</evidence>
<evidence type="ECO:0000313" key="5">
    <source>
        <dbReference type="Proteomes" id="UP001331936"/>
    </source>
</evidence>
<name>A0ABU7JL27_9NOCA</name>
<dbReference type="Gene3D" id="3.90.79.10">
    <property type="entry name" value="Nucleoside Triphosphate Pyrophosphohydrolase"/>
    <property type="match status" value="1"/>
</dbReference>
<dbReference type="Proteomes" id="UP001331936">
    <property type="component" value="Unassembled WGS sequence"/>
</dbReference>
<dbReference type="PROSITE" id="PS51462">
    <property type="entry name" value="NUDIX"/>
    <property type="match status" value="1"/>
</dbReference>
<dbReference type="CDD" id="cd04690">
    <property type="entry name" value="NUDIX_Hydrolase"/>
    <property type="match status" value="1"/>
</dbReference>
<dbReference type="RefSeq" id="WP_330150173.1">
    <property type="nucleotide sequence ID" value="NZ_JAUZMZ010000003.1"/>
</dbReference>
<evidence type="ECO:0000256" key="2">
    <source>
        <dbReference type="ARBA" id="ARBA00022801"/>
    </source>
</evidence>
<evidence type="ECO:0000259" key="3">
    <source>
        <dbReference type="PROSITE" id="PS51462"/>
    </source>
</evidence>